<dbReference type="GO" id="GO:0055085">
    <property type="term" value="P:transmembrane transport"/>
    <property type="evidence" value="ECO:0007669"/>
    <property type="project" value="InterPro"/>
</dbReference>
<dbReference type="OrthoDB" id="151346at2"/>
<dbReference type="CDD" id="cd06261">
    <property type="entry name" value="TM_PBP2"/>
    <property type="match status" value="1"/>
</dbReference>
<feature type="transmembrane region" description="Helical" evidence="7">
    <location>
        <begin position="236"/>
        <end position="256"/>
    </location>
</feature>
<keyword evidence="2 7" id="KW-0813">Transport</keyword>
<organism evidence="9 10">
    <name type="scientific">Cohnella endophytica</name>
    <dbReference type="NCBI Taxonomy" id="2419778"/>
    <lineage>
        <taxon>Bacteria</taxon>
        <taxon>Bacillati</taxon>
        <taxon>Bacillota</taxon>
        <taxon>Bacilli</taxon>
        <taxon>Bacillales</taxon>
        <taxon>Paenibacillaceae</taxon>
        <taxon>Cohnella</taxon>
    </lineage>
</organism>
<comment type="subcellular location">
    <subcellularLocation>
        <location evidence="1 7">Cell membrane</location>
        <topology evidence="1 7">Multi-pass membrane protein</topology>
    </subcellularLocation>
</comment>
<dbReference type="InterPro" id="IPR035906">
    <property type="entry name" value="MetI-like_sf"/>
</dbReference>
<evidence type="ECO:0000313" key="9">
    <source>
        <dbReference type="EMBL" id="RKP52891.1"/>
    </source>
</evidence>
<dbReference type="Proteomes" id="UP000282076">
    <property type="component" value="Unassembled WGS sequence"/>
</dbReference>
<keyword evidence="6 7" id="KW-0472">Membrane</keyword>
<feature type="transmembrane region" description="Helical" evidence="7">
    <location>
        <begin position="103"/>
        <end position="129"/>
    </location>
</feature>
<evidence type="ECO:0000256" key="7">
    <source>
        <dbReference type="RuleBase" id="RU363032"/>
    </source>
</evidence>
<sequence>MKLGWFPRGIVVAVLLILLILTLVPLFLLFFLSAKDNLDVLIDFWGIPAKIKWENYQLAFEAIKLSLCHSLFVCMVTIFGSLLFGSLTGYVMARHTFPGKQLIYIMLLGVMMIPGILTIVPLYSLIVMLKLDHTFWGLILPYVAGSQLLGILLCRTFFEGIPNELFEAARMDGGTELYLYRKIALPLSVSILITIGLVTFLSVYNDYLWPLLVLDQSQQTFTVAAVNLSSGGRQDIGLTFAAYVLGSIPTIILFSFGMKYYVNAMLNGAVKA</sequence>
<accession>A0A494XTB6</accession>
<keyword evidence="10" id="KW-1185">Reference proteome</keyword>
<dbReference type="AlphaFoldDB" id="A0A494XTB6"/>
<evidence type="ECO:0000259" key="8">
    <source>
        <dbReference type="PROSITE" id="PS50928"/>
    </source>
</evidence>
<dbReference type="PROSITE" id="PS50928">
    <property type="entry name" value="ABC_TM1"/>
    <property type="match status" value="1"/>
</dbReference>
<dbReference type="PANTHER" id="PTHR43744">
    <property type="entry name" value="ABC TRANSPORTER PERMEASE PROTEIN MG189-RELATED-RELATED"/>
    <property type="match status" value="1"/>
</dbReference>
<evidence type="ECO:0000256" key="3">
    <source>
        <dbReference type="ARBA" id="ARBA00022475"/>
    </source>
</evidence>
<dbReference type="Pfam" id="PF00528">
    <property type="entry name" value="BPD_transp_1"/>
    <property type="match status" value="1"/>
</dbReference>
<feature type="transmembrane region" description="Helical" evidence="7">
    <location>
        <begin position="179"/>
        <end position="204"/>
    </location>
</feature>
<keyword evidence="3" id="KW-1003">Cell membrane</keyword>
<dbReference type="Gene3D" id="1.10.3720.10">
    <property type="entry name" value="MetI-like"/>
    <property type="match status" value="1"/>
</dbReference>
<evidence type="ECO:0000256" key="1">
    <source>
        <dbReference type="ARBA" id="ARBA00004651"/>
    </source>
</evidence>
<feature type="domain" description="ABC transmembrane type-1" evidence="8">
    <location>
        <begin position="67"/>
        <end position="257"/>
    </location>
</feature>
<keyword evidence="5 7" id="KW-1133">Transmembrane helix</keyword>
<protein>
    <submittedName>
        <fullName evidence="9">Carbohydrate ABC transporter permease</fullName>
    </submittedName>
</protein>
<name>A0A494XTB6_9BACL</name>
<comment type="caution">
    <text evidence="9">The sequence shown here is derived from an EMBL/GenBank/DDBJ whole genome shotgun (WGS) entry which is preliminary data.</text>
</comment>
<comment type="similarity">
    <text evidence="7">Belongs to the binding-protein-dependent transport system permease family.</text>
</comment>
<dbReference type="PANTHER" id="PTHR43744:SF8">
    <property type="entry name" value="SN-GLYCEROL-3-PHOSPHATE TRANSPORT SYSTEM PERMEASE PROTEIN UGPE"/>
    <property type="match status" value="1"/>
</dbReference>
<dbReference type="SUPFAM" id="SSF161098">
    <property type="entry name" value="MetI-like"/>
    <property type="match status" value="1"/>
</dbReference>
<evidence type="ECO:0000256" key="6">
    <source>
        <dbReference type="ARBA" id="ARBA00023136"/>
    </source>
</evidence>
<feature type="transmembrane region" description="Helical" evidence="7">
    <location>
        <begin position="12"/>
        <end position="32"/>
    </location>
</feature>
<feature type="transmembrane region" description="Helical" evidence="7">
    <location>
        <begin position="135"/>
        <end position="158"/>
    </location>
</feature>
<proteinExistence type="inferred from homology"/>
<evidence type="ECO:0000256" key="5">
    <source>
        <dbReference type="ARBA" id="ARBA00022989"/>
    </source>
</evidence>
<evidence type="ECO:0000256" key="4">
    <source>
        <dbReference type="ARBA" id="ARBA00022692"/>
    </source>
</evidence>
<reference evidence="9 10" key="1">
    <citation type="submission" date="2018-10" db="EMBL/GenBank/DDBJ databases">
        <title>Cohnella sp. M2MS4P-1, whole genome shotgun sequence.</title>
        <authorList>
            <person name="Tuo L."/>
        </authorList>
    </citation>
    <scope>NUCLEOTIDE SEQUENCE [LARGE SCALE GENOMIC DNA]</scope>
    <source>
        <strain evidence="9 10">M2MS4P-1</strain>
    </source>
</reference>
<dbReference type="EMBL" id="RBZM01000006">
    <property type="protein sequence ID" value="RKP52891.1"/>
    <property type="molecule type" value="Genomic_DNA"/>
</dbReference>
<dbReference type="RefSeq" id="WP_120977635.1">
    <property type="nucleotide sequence ID" value="NZ_RBZM01000006.1"/>
</dbReference>
<evidence type="ECO:0000256" key="2">
    <source>
        <dbReference type="ARBA" id="ARBA00022448"/>
    </source>
</evidence>
<keyword evidence="4 7" id="KW-0812">Transmembrane</keyword>
<gene>
    <name evidence="9" type="ORF">D7Z26_14140</name>
</gene>
<dbReference type="InterPro" id="IPR000515">
    <property type="entry name" value="MetI-like"/>
</dbReference>
<evidence type="ECO:0000313" key="10">
    <source>
        <dbReference type="Proteomes" id="UP000282076"/>
    </source>
</evidence>
<dbReference type="GO" id="GO:0005886">
    <property type="term" value="C:plasma membrane"/>
    <property type="evidence" value="ECO:0007669"/>
    <property type="project" value="UniProtKB-SubCell"/>
</dbReference>
<feature type="transmembrane region" description="Helical" evidence="7">
    <location>
        <begin position="70"/>
        <end position="91"/>
    </location>
</feature>